<proteinExistence type="predicted"/>
<reference evidence="1 2" key="1">
    <citation type="journal article" date="2023" name="Nucleic Acids Res.">
        <title>The hologenome of Daphnia magna reveals possible DNA methylation and microbiome-mediated evolution of the host genome.</title>
        <authorList>
            <person name="Chaturvedi A."/>
            <person name="Li X."/>
            <person name="Dhandapani V."/>
            <person name="Marshall H."/>
            <person name="Kissane S."/>
            <person name="Cuenca-Cambronero M."/>
            <person name="Asole G."/>
            <person name="Calvet F."/>
            <person name="Ruiz-Romero M."/>
            <person name="Marangio P."/>
            <person name="Guigo R."/>
            <person name="Rago D."/>
            <person name="Mirbahai L."/>
            <person name="Eastwood N."/>
            <person name="Colbourne J.K."/>
            <person name="Zhou J."/>
            <person name="Mallon E."/>
            <person name="Orsini L."/>
        </authorList>
    </citation>
    <scope>NUCLEOTIDE SEQUENCE [LARGE SCALE GENOMIC DNA]</scope>
    <source>
        <strain evidence="1">LRV0_1</strain>
    </source>
</reference>
<dbReference type="EMBL" id="JAOYFB010000003">
    <property type="protein sequence ID" value="KAK4012237.1"/>
    <property type="molecule type" value="Genomic_DNA"/>
</dbReference>
<protein>
    <recommendedName>
        <fullName evidence="3">Secreted protein</fullName>
    </recommendedName>
</protein>
<accession>A0ABQ9ZH28</accession>
<organism evidence="1 2">
    <name type="scientific">Daphnia magna</name>
    <dbReference type="NCBI Taxonomy" id="35525"/>
    <lineage>
        <taxon>Eukaryota</taxon>
        <taxon>Metazoa</taxon>
        <taxon>Ecdysozoa</taxon>
        <taxon>Arthropoda</taxon>
        <taxon>Crustacea</taxon>
        <taxon>Branchiopoda</taxon>
        <taxon>Diplostraca</taxon>
        <taxon>Cladocera</taxon>
        <taxon>Anomopoda</taxon>
        <taxon>Daphniidae</taxon>
        <taxon>Daphnia</taxon>
    </lineage>
</organism>
<evidence type="ECO:0000313" key="2">
    <source>
        <dbReference type="Proteomes" id="UP001234178"/>
    </source>
</evidence>
<gene>
    <name evidence="1" type="ORF">OUZ56_021338</name>
</gene>
<evidence type="ECO:0000313" key="1">
    <source>
        <dbReference type="EMBL" id="KAK4012237.1"/>
    </source>
</evidence>
<name>A0ABQ9ZH28_9CRUS</name>
<evidence type="ECO:0008006" key="3">
    <source>
        <dbReference type="Google" id="ProtNLM"/>
    </source>
</evidence>
<sequence>MFYRVKCGVQLCEVLFLLYVDQLMAWSIGVGRLVSPSRQSSFGRQPAGSPKKVLCFLLVSLRERVLYVWLNERRNIGSIRVFGTGVDRGHHHIGFLFPRQTRAQSVSPRAVLSNSTTYEAVANKSIHSPLDPV</sequence>
<keyword evidence="2" id="KW-1185">Reference proteome</keyword>
<comment type="caution">
    <text evidence="1">The sequence shown here is derived from an EMBL/GenBank/DDBJ whole genome shotgun (WGS) entry which is preliminary data.</text>
</comment>
<dbReference type="Proteomes" id="UP001234178">
    <property type="component" value="Unassembled WGS sequence"/>
</dbReference>